<dbReference type="Gene3D" id="3.40.50.300">
    <property type="entry name" value="P-loop containing nucleotide triphosphate hydrolases"/>
    <property type="match status" value="2"/>
</dbReference>
<keyword evidence="2" id="KW-0597">Phosphoprotein</keyword>
<keyword evidence="7" id="KW-0378">Hydrolase</keyword>
<dbReference type="EMBL" id="DYDO01000003">
    <property type="protein sequence ID" value="DBA28895.1"/>
    <property type="molecule type" value="Genomic_DNA"/>
</dbReference>
<dbReference type="InterPro" id="IPR010666">
    <property type="entry name" value="Znf_GRF"/>
</dbReference>
<dbReference type="Pfam" id="PF10382">
    <property type="entry name" value="ZGRF1-like_N"/>
    <property type="match status" value="1"/>
</dbReference>
<dbReference type="EC" id="5.6.2.3" evidence="14"/>
<dbReference type="SUPFAM" id="SSF52540">
    <property type="entry name" value="P-loop containing nucleoside triphosphate hydrolases"/>
    <property type="match status" value="1"/>
</dbReference>
<evidence type="ECO:0000256" key="1">
    <source>
        <dbReference type="ARBA" id="ARBA00004123"/>
    </source>
</evidence>
<keyword evidence="5" id="KW-0227">DNA damage</keyword>
<evidence type="ECO:0000256" key="2">
    <source>
        <dbReference type="ARBA" id="ARBA00022553"/>
    </source>
</evidence>
<dbReference type="InterPro" id="IPR052800">
    <property type="entry name" value="DNA_Repair_Helicase_ZGRF1"/>
</dbReference>
<comment type="subcellular location">
    <subcellularLocation>
        <location evidence="1">Nucleus</location>
    </subcellularLocation>
</comment>
<dbReference type="PANTHER" id="PTHR28535">
    <property type="entry name" value="ZINC FINGER GRF-TYPE CONTAINING 1"/>
    <property type="match status" value="1"/>
</dbReference>
<dbReference type="Pfam" id="PF06839">
    <property type="entry name" value="Zn_ribbon_GRF"/>
    <property type="match status" value="1"/>
</dbReference>
<dbReference type="CDD" id="cd18808">
    <property type="entry name" value="SF1_C_Upf1"/>
    <property type="match status" value="1"/>
</dbReference>
<comment type="catalytic activity">
    <reaction evidence="15">
        <text>ATP + H2O = ADP + phosphate + H(+)</text>
        <dbReference type="Rhea" id="RHEA:13065"/>
        <dbReference type="ChEBI" id="CHEBI:15377"/>
        <dbReference type="ChEBI" id="CHEBI:15378"/>
        <dbReference type="ChEBI" id="CHEBI:30616"/>
        <dbReference type="ChEBI" id="CHEBI:43474"/>
        <dbReference type="ChEBI" id="CHEBI:456216"/>
        <dbReference type="EC" id="5.6.2.3"/>
    </reaction>
</comment>
<keyword evidence="23" id="KW-1185">Reference proteome</keyword>
<keyword evidence="3" id="KW-0479">Metal-binding</keyword>
<dbReference type="InterPro" id="IPR041677">
    <property type="entry name" value="DNA2/NAM7_AAA_11"/>
</dbReference>
<evidence type="ECO:0000256" key="13">
    <source>
        <dbReference type="ARBA" id="ARBA00023242"/>
    </source>
</evidence>
<dbReference type="Pfam" id="PF13086">
    <property type="entry name" value="AAA_11"/>
    <property type="match status" value="2"/>
</dbReference>
<protein>
    <recommendedName>
        <fullName evidence="17">5'-3' DNA helicase ZGRF1</fullName>
        <ecNumber evidence="14">5.6.2.3</ecNumber>
    </recommendedName>
    <alternativeName>
        <fullName evidence="18">GRF-type zinc finger domain-containing protein 1</fullName>
    </alternativeName>
</protein>
<dbReference type="InterPro" id="IPR027417">
    <property type="entry name" value="P-loop_NTPase"/>
</dbReference>
<evidence type="ECO:0000256" key="6">
    <source>
        <dbReference type="ARBA" id="ARBA00022771"/>
    </source>
</evidence>
<evidence type="ECO:0000313" key="22">
    <source>
        <dbReference type="EMBL" id="DBA28895.1"/>
    </source>
</evidence>
<dbReference type="GO" id="GO:0005524">
    <property type="term" value="F:ATP binding"/>
    <property type="evidence" value="ECO:0007669"/>
    <property type="project" value="UniProtKB-KW"/>
</dbReference>
<evidence type="ECO:0000256" key="12">
    <source>
        <dbReference type="ARBA" id="ARBA00023235"/>
    </source>
</evidence>
<dbReference type="InterPro" id="IPR047187">
    <property type="entry name" value="SF1_C_Upf1"/>
</dbReference>
<dbReference type="GO" id="GO:0005634">
    <property type="term" value="C:nucleus"/>
    <property type="evidence" value="ECO:0007669"/>
    <property type="project" value="UniProtKB-SubCell"/>
</dbReference>
<evidence type="ECO:0000256" key="3">
    <source>
        <dbReference type="ARBA" id="ARBA00022723"/>
    </source>
</evidence>
<evidence type="ECO:0000256" key="19">
    <source>
        <dbReference type="PROSITE-ProRule" id="PRU01343"/>
    </source>
</evidence>
<evidence type="ECO:0000313" key="23">
    <source>
        <dbReference type="Proteomes" id="UP001181693"/>
    </source>
</evidence>
<proteinExistence type="predicted"/>
<dbReference type="GO" id="GO:0006302">
    <property type="term" value="P:double-strand break repair"/>
    <property type="evidence" value="ECO:0007669"/>
    <property type="project" value="TreeGrafter"/>
</dbReference>
<evidence type="ECO:0000256" key="20">
    <source>
        <dbReference type="SAM" id="MobiDB-lite"/>
    </source>
</evidence>
<evidence type="ECO:0000256" key="17">
    <source>
        <dbReference type="ARBA" id="ARBA00072540"/>
    </source>
</evidence>
<evidence type="ECO:0000256" key="5">
    <source>
        <dbReference type="ARBA" id="ARBA00022763"/>
    </source>
</evidence>
<feature type="region of interest" description="Disordered" evidence="20">
    <location>
        <begin position="1529"/>
        <end position="1548"/>
    </location>
</feature>
<keyword evidence="6 19" id="KW-0863">Zinc-finger</keyword>
<reference evidence="22" key="1">
    <citation type="thesis" date="2020" institute="ProQuest LLC" country="789 East Eisenhower Parkway, Ann Arbor, MI, USA">
        <title>Comparative Genomics and Chromosome Evolution.</title>
        <authorList>
            <person name="Mudd A.B."/>
        </authorList>
    </citation>
    <scope>NUCLEOTIDE SEQUENCE</scope>
    <source>
        <strain evidence="22">1538</strain>
        <tissue evidence="22">Blood</tissue>
    </source>
</reference>
<sequence length="1548" mass="173238">MGAQSFRDSYVLYTHQKTKKSKVWQDGVLMISSGGNQASLYNDKGQRLDNVFIRTGKVNIGDDLESDRFLITVEAEGASSNTSENNTESKDVPLFKRYGLKSAGLRPPVGLKRKFTGFQCPREITKKPCPEVEESGKISSQQEQGCPSLSSPLFTTSPLFASTFSKKANTARAAQCQSSIQPDDYSYMCENQHSATSRITPVNDNTFSTNFSSNRNQAKSENFTGINVLEDGNRTKPSLRSTAQILALLKSQPSKEGTLTNLAGQHIDQAPAKSDSDLLGSTFAGGASSLKCENISLDPSTVKPHCVKSRWDVYLDPPSAPSTVYGDDNDSFVLSQSPDDRFKNNNKYCILSHGLEQEKMKGGSTWTMDKYMEGENTPMTEHKLNELEHVGNPSQKRLSNAEENCEHNLCGSGLGLTEPPTPMLCSSFHNPTKLELDDVESENENVTSFAEVSFNLMDSFDLNELDDGGSNGTPPLPQNRIVSAKEDMDKNQEYTIEEEKDFLNTTRVSKVQTRIHKQLPMITQPEFVTSSLNPLEDEYDVLEIQKENSLLLKTHSYRSNETHSTIVADKNEGGDDYFKWLDTGPTSMGPPKNVPVSSSKQPSKWLKYQHVSSESSENIIDEENTEFCAQSVFRHPERIEEIQIDDTAPKPQVGALKQRPCQQSDVVSKVELITKVLTPANGSLPRMARRNLYSRDTEDKQIPLSCDLTFPPEHIVLSASIPKRKVNIPAVFQSSAHYKQVFNASLAEYLNVIMFELSQRLHKAFSKVDMSFYTSSVVDEKNRKDNVSPFCLHQQPAKLVMVRKEGPNKGRFFYTCDAPKADQCKYFKWLDEVKGTLQANGKPESKLLMRDMNSLSKFIRCQNINLYEESQLMVRKISVYHKRHFGKFAKVVNTEAEFGGESKTKLYLKLNRKDNSSAYSKDDVWVVSKTLNFDPMDTFIACSVFFGPSANNDIEISPLRGYCPSNWQTNMIVHALLICNASTELTCMRNIQEHFNSSTLPLMPHLLTLPSEYEKPNRISRGKFKPPAITTKTSSKCEIPDHNFVTNLAKDMIKQFCLNEDQATALMQIALMMCSSDGPQKQQNPPITIIHGVFGAGKSYLLAVVVLFLVQLFENFNSPEEQGSSHWKLLISSSTNVAVDRVLLGLLDLGFHQFIRVGSIRKIAKPILPHSLHAGSENESEQLKELQALLKEDLSPGEKVYVRKSIEQHKLGTNKSMLGQVRVIGATCAACPFPCMSNLKFPVVILDECSQMTEPASLLPIARFQCEKLILVGDPKQLSPTIQGSEAAHECGLEQTLFDRLCLMGHQTVMLRTQYRCHPVISAVANELFYNGQLINGVSQEDRKPLLDWLPTLCFYNASGTEQLEGNNSFHNIEEANFTVKLIQSLIASGIQGSMIGVITLYKSQMSKICNLLGSMAYCDPVEMKAVQVSTVDAFQGAEKEIIILSCVRTRQVGFIDSEKRMNVALTRGRRHLLIVGSLACLRKNKLWEQVIHQCERQINGLKHVSQWDEKLSSILKLYQEKKDQELLTMQKKHPKGKAEKVKASLPT</sequence>
<evidence type="ECO:0000256" key="16">
    <source>
        <dbReference type="ARBA" id="ARBA00066212"/>
    </source>
</evidence>
<dbReference type="GO" id="GO:0016787">
    <property type="term" value="F:hydrolase activity"/>
    <property type="evidence" value="ECO:0007669"/>
    <property type="project" value="UniProtKB-KW"/>
</dbReference>
<keyword evidence="12" id="KW-0413">Isomerase</keyword>
<evidence type="ECO:0000256" key="9">
    <source>
        <dbReference type="ARBA" id="ARBA00022833"/>
    </source>
</evidence>
<organism evidence="22 23">
    <name type="scientific">Pyxicephalus adspersus</name>
    <name type="common">African bullfrog</name>
    <dbReference type="NCBI Taxonomy" id="30357"/>
    <lineage>
        <taxon>Eukaryota</taxon>
        <taxon>Metazoa</taxon>
        <taxon>Chordata</taxon>
        <taxon>Craniata</taxon>
        <taxon>Vertebrata</taxon>
        <taxon>Euteleostomi</taxon>
        <taxon>Amphibia</taxon>
        <taxon>Batrachia</taxon>
        <taxon>Anura</taxon>
        <taxon>Neobatrachia</taxon>
        <taxon>Ranoidea</taxon>
        <taxon>Pyxicephalidae</taxon>
        <taxon>Pyxicephalinae</taxon>
        <taxon>Pyxicephalus</taxon>
    </lineage>
</organism>
<dbReference type="GO" id="GO:0043139">
    <property type="term" value="F:5'-3' DNA helicase activity"/>
    <property type="evidence" value="ECO:0007669"/>
    <property type="project" value="UniProtKB-EC"/>
</dbReference>
<gene>
    <name evidence="22" type="ORF">GDO54_009181</name>
</gene>
<dbReference type="PROSITE" id="PS51999">
    <property type="entry name" value="ZF_GRF"/>
    <property type="match status" value="1"/>
</dbReference>
<evidence type="ECO:0000256" key="14">
    <source>
        <dbReference type="ARBA" id="ARBA00044969"/>
    </source>
</evidence>
<keyword evidence="11" id="KW-0234">DNA repair</keyword>
<keyword evidence="9" id="KW-0862">Zinc</keyword>
<evidence type="ECO:0000256" key="15">
    <source>
        <dbReference type="ARBA" id="ARBA00048954"/>
    </source>
</evidence>
<evidence type="ECO:0000256" key="11">
    <source>
        <dbReference type="ARBA" id="ARBA00023204"/>
    </source>
</evidence>
<comment type="caution">
    <text evidence="22">The sequence shown here is derived from an EMBL/GenBank/DDBJ whole genome shotgun (WGS) entry which is preliminary data.</text>
</comment>
<evidence type="ECO:0000256" key="18">
    <source>
        <dbReference type="ARBA" id="ARBA00083828"/>
    </source>
</evidence>
<evidence type="ECO:0000259" key="21">
    <source>
        <dbReference type="PROSITE" id="PS51999"/>
    </source>
</evidence>
<accession>A0AAV3AV41</accession>
<keyword evidence="13" id="KW-0539">Nucleus</keyword>
<keyword evidence="8" id="KW-0347">Helicase</keyword>
<evidence type="ECO:0000256" key="4">
    <source>
        <dbReference type="ARBA" id="ARBA00022741"/>
    </source>
</evidence>
<evidence type="ECO:0000256" key="10">
    <source>
        <dbReference type="ARBA" id="ARBA00022840"/>
    </source>
</evidence>
<dbReference type="InterPro" id="IPR041679">
    <property type="entry name" value="DNA2/NAM7-like_C"/>
</dbReference>
<feature type="domain" description="GRF-type" evidence="21">
    <location>
        <begin position="791"/>
        <end position="833"/>
    </location>
</feature>
<dbReference type="GO" id="GO:0035861">
    <property type="term" value="C:site of double-strand break"/>
    <property type="evidence" value="ECO:0007669"/>
    <property type="project" value="TreeGrafter"/>
</dbReference>
<dbReference type="InterPro" id="IPR018838">
    <property type="entry name" value="ZGRF1-like_N"/>
</dbReference>
<dbReference type="Pfam" id="PF13087">
    <property type="entry name" value="AAA_12"/>
    <property type="match status" value="1"/>
</dbReference>
<name>A0AAV3AV41_PYXAD</name>
<dbReference type="Proteomes" id="UP001181693">
    <property type="component" value="Unassembled WGS sequence"/>
</dbReference>
<dbReference type="PANTHER" id="PTHR28535:SF1">
    <property type="entry name" value="PROTEIN ZGRF1"/>
    <property type="match status" value="1"/>
</dbReference>
<feature type="compositionally biased region" description="Basic and acidic residues" evidence="20">
    <location>
        <begin position="1537"/>
        <end position="1548"/>
    </location>
</feature>
<dbReference type="FunFam" id="3.40.50.300:FF:001087">
    <property type="entry name" value="ZGRF1 isoform 9"/>
    <property type="match status" value="1"/>
</dbReference>
<evidence type="ECO:0000256" key="7">
    <source>
        <dbReference type="ARBA" id="ARBA00022801"/>
    </source>
</evidence>
<comment type="subunit">
    <text evidence="16">Interacts with DNA repair protein RAD51; the interaction promotes RAD51 strand exchange activity. Also interacts with DNA repair proteins EXO1 and BRCA1; the interactions are increased following DNA damage induction.</text>
</comment>
<evidence type="ECO:0000256" key="8">
    <source>
        <dbReference type="ARBA" id="ARBA00022806"/>
    </source>
</evidence>
<keyword evidence="10" id="KW-0067">ATP-binding</keyword>
<dbReference type="GO" id="GO:0008270">
    <property type="term" value="F:zinc ion binding"/>
    <property type="evidence" value="ECO:0007669"/>
    <property type="project" value="UniProtKB-KW"/>
</dbReference>
<keyword evidence="4" id="KW-0547">Nucleotide-binding</keyword>